<feature type="compositionally biased region" description="Low complexity" evidence="1">
    <location>
        <begin position="11"/>
        <end position="24"/>
    </location>
</feature>
<feature type="transmembrane region" description="Helical" evidence="2">
    <location>
        <begin position="37"/>
        <end position="63"/>
    </location>
</feature>
<protein>
    <submittedName>
        <fullName evidence="3">Uncharacterized protein</fullName>
    </submittedName>
</protein>
<keyword evidence="4" id="KW-1185">Reference proteome</keyword>
<keyword evidence="2" id="KW-0472">Membrane</keyword>
<evidence type="ECO:0000256" key="1">
    <source>
        <dbReference type="SAM" id="MobiDB-lite"/>
    </source>
</evidence>
<sequence>MVSKREDSQVVSTNSVSSANAPAARPRHQRWLHPKRLSYFGVLLLCVLSAPFVALGLGVYFVFAKIGQWLQRLMR</sequence>
<gene>
    <name evidence="3" type="ORF">SAMN02745129_1878</name>
</gene>
<accession>A0A1M5S5R5</accession>
<organism evidence="3 4">
    <name type="scientific">Ferrimonas marina</name>
    <dbReference type="NCBI Taxonomy" id="299255"/>
    <lineage>
        <taxon>Bacteria</taxon>
        <taxon>Pseudomonadati</taxon>
        <taxon>Pseudomonadota</taxon>
        <taxon>Gammaproteobacteria</taxon>
        <taxon>Alteromonadales</taxon>
        <taxon>Ferrimonadaceae</taxon>
        <taxon>Ferrimonas</taxon>
    </lineage>
</organism>
<evidence type="ECO:0000313" key="3">
    <source>
        <dbReference type="EMBL" id="SHH33819.1"/>
    </source>
</evidence>
<evidence type="ECO:0000256" key="2">
    <source>
        <dbReference type="SAM" id="Phobius"/>
    </source>
</evidence>
<name>A0A1M5S5R5_9GAMM</name>
<evidence type="ECO:0000313" key="4">
    <source>
        <dbReference type="Proteomes" id="UP000184268"/>
    </source>
</evidence>
<dbReference type="Proteomes" id="UP000184268">
    <property type="component" value="Unassembled WGS sequence"/>
</dbReference>
<feature type="region of interest" description="Disordered" evidence="1">
    <location>
        <begin position="1"/>
        <end position="27"/>
    </location>
</feature>
<dbReference type="AlphaFoldDB" id="A0A1M5S5R5"/>
<keyword evidence="2" id="KW-1133">Transmembrane helix</keyword>
<reference evidence="4" key="1">
    <citation type="submission" date="2016-11" db="EMBL/GenBank/DDBJ databases">
        <authorList>
            <person name="Varghese N."/>
            <person name="Submissions S."/>
        </authorList>
    </citation>
    <scope>NUCLEOTIDE SEQUENCE [LARGE SCALE GENOMIC DNA]</scope>
    <source>
        <strain evidence="4">DSM 16917</strain>
    </source>
</reference>
<proteinExistence type="predicted"/>
<dbReference type="EMBL" id="FQXG01000002">
    <property type="protein sequence ID" value="SHH33819.1"/>
    <property type="molecule type" value="Genomic_DNA"/>
</dbReference>
<keyword evidence="2" id="KW-0812">Transmembrane</keyword>